<dbReference type="SMART" id="SM00044">
    <property type="entry name" value="CYCc"/>
    <property type="match status" value="1"/>
</dbReference>
<keyword evidence="13 14" id="KW-0456">Lyase</keyword>
<dbReference type="GO" id="GO:0006171">
    <property type="term" value="P:cAMP biosynthetic process"/>
    <property type="evidence" value="ECO:0007669"/>
    <property type="project" value="UniProtKB-KW"/>
</dbReference>
<evidence type="ECO:0000259" key="15">
    <source>
        <dbReference type="PROSITE" id="PS50125"/>
    </source>
</evidence>
<keyword evidence="5" id="KW-0812">Transmembrane</keyword>
<dbReference type="EMBL" id="CADCXU010004667">
    <property type="protein sequence ID" value="CAA9996514.1"/>
    <property type="molecule type" value="Genomic_DNA"/>
</dbReference>
<evidence type="ECO:0000256" key="6">
    <source>
        <dbReference type="ARBA" id="ARBA00022723"/>
    </source>
</evidence>
<evidence type="ECO:0000256" key="12">
    <source>
        <dbReference type="ARBA" id="ARBA00023136"/>
    </source>
</evidence>
<evidence type="ECO:0000256" key="4">
    <source>
        <dbReference type="ARBA" id="ARBA00012201"/>
    </source>
</evidence>
<keyword evidence="10" id="KW-1133">Transmembrane helix</keyword>
<evidence type="ECO:0000256" key="10">
    <source>
        <dbReference type="ARBA" id="ARBA00022989"/>
    </source>
</evidence>
<dbReference type="InterPro" id="IPR018297">
    <property type="entry name" value="A/G_cyclase_CS"/>
</dbReference>
<dbReference type="EC" id="4.6.1.1" evidence="4"/>
<organism evidence="16 17">
    <name type="scientific">Nesidiocoris tenuis</name>
    <dbReference type="NCBI Taxonomy" id="355587"/>
    <lineage>
        <taxon>Eukaryota</taxon>
        <taxon>Metazoa</taxon>
        <taxon>Ecdysozoa</taxon>
        <taxon>Arthropoda</taxon>
        <taxon>Hexapoda</taxon>
        <taxon>Insecta</taxon>
        <taxon>Pterygota</taxon>
        <taxon>Neoptera</taxon>
        <taxon>Paraneoptera</taxon>
        <taxon>Hemiptera</taxon>
        <taxon>Heteroptera</taxon>
        <taxon>Panheteroptera</taxon>
        <taxon>Cimicomorpha</taxon>
        <taxon>Miridae</taxon>
        <taxon>Dicyphina</taxon>
        <taxon>Nesidiocoris</taxon>
    </lineage>
</organism>
<evidence type="ECO:0000256" key="13">
    <source>
        <dbReference type="ARBA" id="ARBA00023239"/>
    </source>
</evidence>
<dbReference type="PROSITE" id="PS00452">
    <property type="entry name" value="GUANYLATE_CYCLASE_1"/>
    <property type="match status" value="1"/>
</dbReference>
<feature type="domain" description="Guanylate cyclase" evidence="15">
    <location>
        <begin position="47"/>
        <end position="79"/>
    </location>
</feature>
<keyword evidence="17" id="KW-1185">Reference proteome</keyword>
<dbReference type="GO" id="GO:0005886">
    <property type="term" value="C:plasma membrane"/>
    <property type="evidence" value="ECO:0007669"/>
    <property type="project" value="TreeGrafter"/>
</dbReference>
<keyword evidence="6" id="KW-0479">Metal-binding</keyword>
<evidence type="ECO:0000256" key="1">
    <source>
        <dbReference type="ARBA" id="ARBA00001593"/>
    </source>
</evidence>
<keyword evidence="12" id="KW-0472">Membrane</keyword>
<evidence type="ECO:0000256" key="7">
    <source>
        <dbReference type="ARBA" id="ARBA00022741"/>
    </source>
</evidence>
<evidence type="ECO:0000256" key="14">
    <source>
        <dbReference type="RuleBase" id="RU000405"/>
    </source>
</evidence>
<dbReference type="PANTHER" id="PTHR45627">
    <property type="entry name" value="ADENYLATE CYCLASE TYPE 1"/>
    <property type="match status" value="1"/>
</dbReference>
<dbReference type="GO" id="GO:0046872">
    <property type="term" value="F:metal ion binding"/>
    <property type="evidence" value="ECO:0007669"/>
    <property type="project" value="UniProtKB-KW"/>
</dbReference>
<keyword evidence="9" id="KW-0460">Magnesium</keyword>
<comment type="subcellular location">
    <subcellularLocation>
        <location evidence="3">Membrane</location>
        <topology evidence="3">Multi-pass membrane protein</topology>
    </subcellularLocation>
</comment>
<dbReference type="CDD" id="cd07302">
    <property type="entry name" value="CHD"/>
    <property type="match status" value="1"/>
</dbReference>
<dbReference type="SUPFAM" id="SSF55073">
    <property type="entry name" value="Nucleotide cyclase"/>
    <property type="match status" value="1"/>
</dbReference>
<comment type="catalytic activity">
    <reaction evidence="1">
        <text>ATP = 3',5'-cyclic AMP + diphosphate</text>
        <dbReference type="Rhea" id="RHEA:15389"/>
        <dbReference type="ChEBI" id="CHEBI:30616"/>
        <dbReference type="ChEBI" id="CHEBI:33019"/>
        <dbReference type="ChEBI" id="CHEBI:58165"/>
        <dbReference type="EC" id="4.6.1.1"/>
    </reaction>
</comment>
<evidence type="ECO:0000256" key="2">
    <source>
        <dbReference type="ARBA" id="ARBA00001946"/>
    </source>
</evidence>
<comment type="similarity">
    <text evidence="14">Belongs to the adenylyl cyclase class-4/guanylyl cyclase family.</text>
</comment>
<reference evidence="16 17" key="1">
    <citation type="submission" date="2020-02" db="EMBL/GenBank/DDBJ databases">
        <authorList>
            <person name="Ferguson B K."/>
        </authorList>
    </citation>
    <scope>NUCLEOTIDE SEQUENCE [LARGE SCALE GENOMIC DNA]</scope>
</reference>
<accession>A0A6H5G441</accession>
<sequence length="395" mass="45480">MGNEGDKVFNEMYRLTILMAPLCSSEVREVGRVSGEDAPLCAGTIEFILFADICGFTSLSDQCTAQEVVRLLNELFASLVREVMGVNVNMRVGIHTGRVHCGVLGLRKWQFDVWSNDVTLANYMESGGVPGVEFLLTDEAQREEDWQHVQWEHRERTASHGTQFERKQVQQRSFSRPCLFSSLQHQHCHRRKAVFQVLTRLGVQLLNWRFPGPAMRETVSHRSIPAFHFKYEVESEDLNAFDVVSPTETLLKSKSLYWPFQSVEISRFERGNFGTFKSPEVFHARLSRANFPNFQNLVLDLTSCHQHFYEIQISYRNLVRNYVRHTGDDRDGCLSNSDQHTQSFHLVFHHVHFSSAFFLHGFVEHAGKLFGGLRRHHAGRVLHSARHTWPTDGGY</sequence>
<dbReference type="Proteomes" id="UP000479000">
    <property type="component" value="Unassembled WGS sequence"/>
</dbReference>
<keyword evidence="11" id="KW-0115">cAMP biosynthesis</keyword>
<comment type="cofactor">
    <cofactor evidence="2">
        <name>Mg(2+)</name>
        <dbReference type="ChEBI" id="CHEBI:18420"/>
    </cofactor>
</comment>
<evidence type="ECO:0000313" key="16">
    <source>
        <dbReference type="EMBL" id="CAA9996514.1"/>
    </source>
</evidence>
<proteinExistence type="inferred from homology"/>
<evidence type="ECO:0000256" key="3">
    <source>
        <dbReference type="ARBA" id="ARBA00004141"/>
    </source>
</evidence>
<dbReference type="GO" id="GO:0004016">
    <property type="term" value="F:adenylate cyclase activity"/>
    <property type="evidence" value="ECO:0007669"/>
    <property type="project" value="UniProtKB-EC"/>
</dbReference>
<evidence type="ECO:0000256" key="5">
    <source>
        <dbReference type="ARBA" id="ARBA00022692"/>
    </source>
</evidence>
<evidence type="ECO:0000256" key="11">
    <source>
        <dbReference type="ARBA" id="ARBA00022998"/>
    </source>
</evidence>
<dbReference type="PROSITE" id="PS50125">
    <property type="entry name" value="GUANYLATE_CYCLASE_2"/>
    <property type="match status" value="2"/>
</dbReference>
<dbReference type="GO" id="GO:0005524">
    <property type="term" value="F:ATP binding"/>
    <property type="evidence" value="ECO:0007669"/>
    <property type="project" value="UniProtKB-KW"/>
</dbReference>
<dbReference type="OrthoDB" id="6147412at2759"/>
<evidence type="ECO:0000256" key="8">
    <source>
        <dbReference type="ARBA" id="ARBA00022840"/>
    </source>
</evidence>
<dbReference type="Pfam" id="PF00211">
    <property type="entry name" value="Guanylate_cyc"/>
    <property type="match status" value="2"/>
</dbReference>
<dbReference type="PANTHER" id="PTHR45627:SF16">
    <property type="entry name" value="ADENYLATE CYCLASE"/>
    <property type="match status" value="1"/>
</dbReference>
<gene>
    <name evidence="16" type="ORF">NTEN_LOCUS3018</name>
</gene>
<dbReference type="GO" id="GO:0035556">
    <property type="term" value="P:intracellular signal transduction"/>
    <property type="evidence" value="ECO:0007669"/>
    <property type="project" value="InterPro"/>
</dbReference>
<dbReference type="InterPro" id="IPR001054">
    <property type="entry name" value="A/G_cyclase"/>
</dbReference>
<protein>
    <recommendedName>
        <fullName evidence="4">adenylate cyclase</fullName>
        <ecNumber evidence="4">4.6.1.1</ecNumber>
    </recommendedName>
</protein>
<evidence type="ECO:0000313" key="17">
    <source>
        <dbReference type="Proteomes" id="UP000479000"/>
    </source>
</evidence>
<keyword evidence="7" id="KW-0547">Nucleotide-binding</keyword>
<keyword evidence="8" id="KW-0067">ATP-binding</keyword>
<dbReference type="Gene3D" id="3.30.70.1230">
    <property type="entry name" value="Nucleotide cyclase"/>
    <property type="match status" value="2"/>
</dbReference>
<name>A0A6H5G441_9HEMI</name>
<dbReference type="AlphaFoldDB" id="A0A6H5G441"/>
<dbReference type="GO" id="GO:0007189">
    <property type="term" value="P:adenylate cyclase-activating G protein-coupled receptor signaling pathway"/>
    <property type="evidence" value="ECO:0007669"/>
    <property type="project" value="TreeGrafter"/>
</dbReference>
<evidence type="ECO:0000256" key="9">
    <source>
        <dbReference type="ARBA" id="ARBA00022842"/>
    </source>
</evidence>
<dbReference type="InterPro" id="IPR029787">
    <property type="entry name" value="Nucleotide_cyclase"/>
</dbReference>
<feature type="domain" description="Guanylate cyclase" evidence="15">
    <location>
        <begin position="88"/>
        <end position="125"/>
    </location>
</feature>